<gene>
    <name evidence="1" type="ORF">FFM53_031595</name>
</gene>
<geneLocation type="plasmid" evidence="1 2">
    <name>pPR12A202</name>
</geneLocation>
<dbReference type="RefSeq" id="WP_138389736.1">
    <property type="nucleotide sequence ID" value="NZ_CP054023.1"/>
</dbReference>
<accession>A0ABX6PQU6</accession>
<keyword evidence="2" id="KW-1185">Reference proteome</keyword>
<proteinExistence type="predicted"/>
<dbReference type="EMBL" id="CP054023">
    <property type="protein sequence ID" value="QKK20970.1"/>
    <property type="molecule type" value="Genomic_DNA"/>
</dbReference>
<reference evidence="1 2" key="1">
    <citation type="submission" date="2020-05" db="EMBL/GenBank/DDBJ databases">
        <title>Genome sequences of pea root nodulating Rhizobium spp.</title>
        <authorList>
            <person name="Rahi P."/>
        </authorList>
    </citation>
    <scope>NUCLEOTIDE SEQUENCE [LARGE SCALE GENOMIC DNA]</scope>
    <source>
        <strain evidence="2">JKLM 12A2</strain>
        <plasmid evidence="1 2">pPR12A202</plasmid>
    </source>
</reference>
<evidence type="ECO:0000313" key="2">
    <source>
        <dbReference type="Proteomes" id="UP000305673"/>
    </source>
</evidence>
<dbReference type="Proteomes" id="UP000305673">
    <property type="component" value="Plasmid pPR12A202"/>
</dbReference>
<organism evidence="1 2">
    <name type="scientific">Rhizobium indicum</name>
    <dbReference type="NCBI Taxonomy" id="2583231"/>
    <lineage>
        <taxon>Bacteria</taxon>
        <taxon>Pseudomonadati</taxon>
        <taxon>Pseudomonadota</taxon>
        <taxon>Alphaproteobacteria</taxon>
        <taxon>Hyphomicrobiales</taxon>
        <taxon>Rhizobiaceae</taxon>
        <taxon>Rhizobium/Agrobacterium group</taxon>
        <taxon>Rhizobium</taxon>
    </lineage>
</organism>
<protein>
    <submittedName>
        <fullName evidence="1">Uncharacterized protein</fullName>
    </submittedName>
</protein>
<evidence type="ECO:0000313" key="1">
    <source>
        <dbReference type="EMBL" id="QKK20970.1"/>
    </source>
</evidence>
<sequence>MRDRDDVPAPATDRYEADALIIYGVKLNETFDYASFDIGEGQLNAVRLQLYREDKVPYAYKSREYSVVLAYGYAFEGHCYRFDTNRVFLIKKASPKPAVGCGFDGLGYKMWRIRASTALLELTTNYGDARSLILDANLPGKRSPSSYAITLRMAHRDGRLNRD</sequence>
<keyword evidence="1" id="KW-0614">Plasmid</keyword>
<name>A0ABX6PQU6_9HYPH</name>